<feature type="region of interest" description="Disordered" evidence="2">
    <location>
        <begin position="218"/>
        <end position="244"/>
    </location>
</feature>
<evidence type="ECO:0000256" key="1">
    <source>
        <dbReference type="SAM" id="Coils"/>
    </source>
</evidence>
<reference evidence="3" key="1">
    <citation type="submission" date="2018-04" db="EMBL/GenBank/DDBJ databases">
        <authorList>
            <person name="Go L.Y."/>
            <person name="Mitchell J.A."/>
        </authorList>
    </citation>
    <scope>NUCLEOTIDE SEQUENCE</scope>
    <source>
        <strain evidence="3">WBAF</strain>
    </source>
</reference>
<keyword evidence="1" id="KW-0175">Coiled coil</keyword>
<evidence type="ECO:0000256" key="2">
    <source>
        <dbReference type="SAM" id="MobiDB-lite"/>
    </source>
</evidence>
<feature type="coiled-coil region" evidence="1">
    <location>
        <begin position="97"/>
        <end position="131"/>
    </location>
</feature>
<organism evidence="3">
    <name type="scientific">Wolbachia endosymbiont of Aleurodicus floccissimus</name>
    <dbReference type="NCBI Taxonomy" id="2152762"/>
    <lineage>
        <taxon>Bacteria</taxon>
        <taxon>Pseudomonadati</taxon>
        <taxon>Pseudomonadota</taxon>
        <taxon>Alphaproteobacteria</taxon>
        <taxon>Rickettsiales</taxon>
        <taxon>Anaplasmataceae</taxon>
        <taxon>Wolbachieae</taxon>
        <taxon>Wolbachia</taxon>
    </lineage>
</organism>
<evidence type="ECO:0000313" key="3">
    <source>
        <dbReference type="EMBL" id="SPP34078.1"/>
    </source>
</evidence>
<sequence>MNDEDLFEEGDDNVEENSDDRRERNLKNENQLEEQFKEYLKPFEDILSQIDEGVDNLDSYERTMQVKRSIDRLIETLYSQAASEDIDVELETTKHTRDKSESKKRVLEKRKKQLMEEILSFQQQKELMNSREKHEVASDGDVQKAKARVKSSIRGVLFSVIAHRMDPRRRAGETADDNEKQARIYGREAVGGALGALLKAFLTAVTAVVREIAKPLQHMNTQETSFAKQVEESRNQDSQKGRSV</sequence>
<dbReference type="EMBL" id="OUNF01000196">
    <property type="protein sequence ID" value="SPP34078.1"/>
    <property type="molecule type" value="Genomic_DNA"/>
</dbReference>
<accession>A0A3B0IXG7</accession>
<protein>
    <submittedName>
        <fullName evidence="3">Uncharacterized protein</fullName>
    </submittedName>
</protein>
<gene>
    <name evidence="3" type="ORF">WBAF_0773</name>
</gene>
<feature type="region of interest" description="Disordered" evidence="2">
    <location>
        <begin position="1"/>
        <end position="30"/>
    </location>
</feature>
<feature type="compositionally biased region" description="Polar residues" evidence="2">
    <location>
        <begin position="218"/>
        <end position="227"/>
    </location>
</feature>
<proteinExistence type="predicted"/>
<dbReference type="AlphaFoldDB" id="A0A3B0IXG7"/>
<name>A0A3B0IXG7_9RICK</name>
<feature type="compositionally biased region" description="Acidic residues" evidence="2">
    <location>
        <begin position="1"/>
        <end position="18"/>
    </location>
</feature>
<feature type="compositionally biased region" description="Basic and acidic residues" evidence="2">
    <location>
        <begin position="229"/>
        <end position="244"/>
    </location>
</feature>